<evidence type="ECO:0000313" key="1">
    <source>
        <dbReference type="EMBL" id="VDI53652.1"/>
    </source>
</evidence>
<gene>
    <name evidence="1" type="ORF">MGAL_10B068964</name>
</gene>
<organism evidence="1 2">
    <name type="scientific">Mytilus galloprovincialis</name>
    <name type="common">Mediterranean mussel</name>
    <dbReference type="NCBI Taxonomy" id="29158"/>
    <lineage>
        <taxon>Eukaryota</taxon>
        <taxon>Metazoa</taxon>
        <taxon>Spiralia</taxon>
        <taxon>Lophotrochozoa</taxon>
        <taxon>Mollusca</taxon>
        <taxon>Bivalvia</taxon>
        <taxon>Autobranchia</taxon>
        <taxon>Pteriomorphia</taxon>
        <taxon>Mytilida</taxon>
        <taxon>Mytiloidea</taxon>
        <taxon>Mytilidae</taxon>
        <taxon>Mytilinae</taxon>
        <taxon>Mytilus</taxon>
    </lineage>
</organism>
<dbReference type="EMBL" id="UYJE01007326">
    <property type="protein sequence ID" value="VDI53652.1"/>
    <property type="molecule type" value="Genomic_DNA"/>
</dbReference>
<sequence>MKVHYFATFAKIETSISQQKNTVKRLFAETVETIIRYQNCQNHIIHKINVDCNGITGCAMSEAGIMLILQAYQNSLLKYGPDGQFHSKSRMNPDRDCSYIGFDIAVIDSHTAVVSSGRRYPSHIEFIDMGNGKFLRVLKNKLLLLCFKLS</sequence>
<protein>
    <submittedName>
        <fullName evidence="1">Uncharacterized protein</fullName>
    </submittedName>
</protein>
<accession>A0A8B6FQP2</accession>
<reference evidence="1" key="1">
    <citation type="submission" date="2018-11" db="EMBL/GenBank/DDBJ databases">
        <authorList>
            <person name="Alioto T."/>
            <person name="Alioto T."/>
        </authorList>
    </citation>
    <scope>NUCLEOTIDE SEQUENCE</scope>
</reference>
<keyword evidence="2" id="KW-1185">Reference proteome</keyword>
<proteinExistence type="predicted"/>
<dbReference type="AlphaFoldDB" id="A0A8B6FQP2"/>
<evidence type="ECO:0000313" key="2">
    <source>
        <dbReference type="Proteomes" id="UP000596742"/>
    </source>
</evidence>
<dbReference type="OrthoDB" id="10478547at2759"/>
<name>A0A8B6FQP2_MYTGA</name>
<dbReference type="Proteomes" id="UP000596742">
    <property type="component" value="Unassembled WGS sequence"/>
</dbReference>
<comment type="caution">
    <text evidence="1">The sequence shown here is derived from an EMBL/GenBank/DDBJ whole genome shotgun (WGS) entry which is preliminary data.</text>
</comment>